<sequence length="34" mass="3983">MNDNRNSIKILIILIPIILAIFLSHWSMTNNMNQ</sequence>
<keyword evidence="1" id="KW-0472">Membrane</keyword>
<keyword evidence="1" id="KW-1133">Transmembrane helix</keyword>
<comment type="caution">
    <text evidence="2">The sequence shown here is derived from an EMBL/GenBank/DDBJ whole genome shotgun (WGS) entry which is preliminary data.</text>
</comment>
<proteinExistence type="predicted"/>
<reference evidence="2" key="1">
    <citation type="journal article" date="2014" name="Front. Microbiol.">
        <title>High frequency of phylogenetically diverse reductive dehalogenase-homologous genes in deep subseafloor sedimentary metagenomes.</title>
        <authorList>
            <person name="Kawai M."/>
            <person name="Futagami T."/>
            <person name="Toyoda A."/>
            <person name="Takaki Y."/>
            <person name="Nishi S."/>
            <person name="Hori S."/>
            <person name="Arai W."/>
            <person name="Tsubouchi T."/>
            <person name="Morono Y."/>
            <person name="Uchiyama I."/>
            <person name="Ito T."/>
            <person name="Fujiyama A."/>
            <person name="Inagaki F."/>
            <person name="Takami H."/>
        </authorList>
    </citation>
    <scope>NUCLEOTIDE SEQUENCE</scope>
    <source>
        <strain evidence="2">Expedition CK06-06</strain>
    </source>
</reference>
<keyword evidence="1" id="KW-0812">Transmembrane</keyword>
<feature type="transmembrane region" description="Helical" evidence="1">
    <location>
        <begin position="7"/>
        <end position="28"/>
    </location>
</feature>
<protein>
    <submittedName>
        <fullName evidence="2">Uncharacterized protein</fullName>
    </submittedName>
</protein>
<feature type="non-terminal residue" evidence="2">
    <location>
        <position position="34"/>
    </location>
</feature>
<evidence type="ECO:0000256" key="1">
    <source>
        <dbReference type="SAM" id="Phobius"/>
    </source>
</evidence>
<dbReference type="AlphaFoldDB" id="X0VDM2"/>
<dbReference type="EMBL" id="BARS01020616">
    <property type="protein sequence ID" value="GAG09357.1"/>
    <property type="molecule type" value="Genomic_DNA"/>
</dbReference>
<accession>X0VDM2</accession>
<gene>
    <name evidence="2" type="ORF">S01H1_33213</name>
</gene>
<evidence type="ECO:0000313" key="2">
    <source>
        <dbReference type="EMBL" id="GAG09357.1"/>
    </source>
</evidence>
<name>X0VDM2_9ZZZZ</name>
<organism evidence="2">
    <name type="scientific">marine sediment metagenome</name>
    <dbReference type="NCBI Taxonomy" id="412755"/>
    <lineage>
        <taxon>unclassified sequences</taxon>
        <taxon>metagenomes</taxon>
        <taxon>ecological metagenomes</taxon>
    </lineage>
</organism>